<proteinExistence type="predicted"/>
<evidence type="ECO:0000313" key="3">
    <source>
        <dbReference type="Proteomes" id="UP000594638"/>
    </source>
</evidence>
<feature type="compositionally biased region" description="Gly residues" evidence="1">
    <location>
        <begin position="44"/>
        <end position="55"/>
    </location>
</feature>
<evidence type="ECO:0000313" key="2">
    <source>
        <dbReference type="EMBL" id="CAA2987301.1"/>
    </source>
</evidence>
<dbReference type="EMBL" id="CACTIH010003913">
    <property type="protein sequence ID" value="CAA2987301.1"/>
    <property type="molecule type" value="Genomic_DNA"/>
</dbReference>
<keyword evidence="3" id="KW-1185">Reference proteome</keyword>
<protein>
    <submittedName>
        <fullName evidence="2">Uncharacterized protein</fullName>
    </submittedName>
</protein>
<feature type="compositionally biased region" description="Polar residues" evidence="1">
    <location>
        <begin position="61"/>
        <end position="70"/>
    </location>
</feature>
<organism evidence="2 3">
    <name type="scientific">Olea europaea subsp. europaea</name>
    <dbReference type="NCBI Taxonomy" id="158383"/>
    <lineage>
        <taxon>Eukaryota</taxon>
        <taxon>Viridiplantae</taxon>
        <taxon>Streptophyta</taxon>
        <taxon>Embryophyta</taxon>
        <taxon>Tracheophyta</taxon>
        <taxon>Spermatophyta</taxon>
        <taxon>Magnoliopsida</taxon>
        <taxon>eudicotyledons</taxon>
        <taxon>Gunneridae</taxon>
        <taxon>Pentapetalae</taxon>
        <taxon>asterids</taxon>
        <taxon>lamiids</taxon>
        <taxon>Lamiales</taxon>
        <taxon>Oleaceae</taxon>
        <taxon>Oleeae</taxon>
        <taxon>Olea</taxon>
    </lineage>
</organism>
<dbReference type="AlphaFoldDB" id="A0A8S0S509"/>
<dbReference type="Gramene" id="OE9A114141T1">
    <property type="protein sequence ID" value="OE9A114141C1"/>
    <property type="gene ID" value="OE9A114141"/>
</dbReference>
<evidence type="ECO:0000256" key="1">
    <source>
        <dbReference type="SAM" id="MobiDB-lite"/>
    </source>
</evidence>
<reference evidence="2 3" key="1">
    <citation type="submission" date="2019-12" db="EMBL/GenBank/DDBJ databases">
        <authorList>
            <person name="Alioto T."/>
            <person name="Alioto T."/>
            <person name="Gomez Garrido J."/>
        </authorList>
    </citation>
    <scope>NUCLEOTIDE SEQUENCE [LARGE SCALE GENOMIC DNA]</scope>
</reference>
<comment type="caution">
    <text evidence="2">The sequence shown here is derived from an EMBL/GenBank/DDBJ whole genome shotgun (WGS) entry which is preliminary data.</text>
</comment>
<sequence>MATPLWHNSGAYPAPRVPQQLKLEEDSEPSEATTTAPASTAFDGGYGSHGGGGSTGARSWPSVQSNTKSCPWSGEIKGDRDRVACRSQRRFYGSLSGSGTTGGRSWPSVQSNTQLYLVRRDQGGSRWPPSPMLDLGPVFSLTRRVVLNPPRSRGNEIEWHGGRNACATGASVAVGAPGLDHGPVFNTETKGGSSWRGMLVRRSRTVLTTMEAVLISRILAKIMELLTVTHQNL</sequence>
<accession>A0A8S0S509</accession>
<feature type="compositionally biased region" description="Low complexity" evidence="1">
    <location>
        <begin position="30"/>
        <end position="41"/>
    </location>
</feature>
<gene>
    <name evidence="2" type="ORF">OLEA9_A114141</name>
</gene>
<feature type="region of interest" description="Disordered" evidence="1">
    <location>
        <begin position="1"/>
        <end position="81"/>
    </location>
</feature>
<name>A0A8S0S509_OLEEU</name>
<dbReference type="Proteomes" id="UP000594638">
    <property type="component" value="Unassembled WGS sequence"/>
</dbReference>